<geneLocation type="mitochondrion" evidence="2"/>
<reference evidence="2" key="1">
    <citation type="submission" date="2017-03" db="EMBL/GenBank/DDBJ databases">
        <title>The mitochondrial genome of the carnivorous plant Utricularia reniformis (Lentibulariaceae): structure, comparative analysis and evolutionary landmarks.</title>
        <authorList>
            <person name="Silva S.R."/>
            <person name="Alvarenga D.O."/>
            <person name="Michael T.P."/>
            <person name="Miranda V.F.O."/>
            <person name="Varani A.M."/>
        </authorList>
    </citation>
    <scope>NUCLEOTIDE SEQUENCE</scope>
</reference>
<dbReference type="EMBL" id="KY774314">
    <property type="protein sequence ID" value="ART31752.1"/>
    <property type="molecule type" value="Genomic_DNA"/>
</dbReference>
<keyword evidence="1" id="KW-0732">Signal</keyword>
<gene>
    <name evidence="2" type="ORF">AEK19_MT1565</name>
</gene>
<feature type="signal peptide" evidence="1">
    <location>
        <begin position="1"/>
        <end position="19"/>
    </location>
</feature>
<name>A0A1Y0B2S7_9LAMI</name>
<protein>
    <submittedName>
        <fullName evidence="2">Uncharacterized protein</fullName>
    </submittedName>
</protein>
<proteinExistence type="predicted"/>
<organism evidence="2">
    <name type="scientific">Utricularia reniformis</name>
    <dbReference type="NCBI Taxonomy" id="192314"/>
    <lineage>
        <taxon>Eukaryota</taxon>
        <taxon>Viridiplantae</taxon>
        <taxon>Streptophyta</taxon>
        <taxon>Embryophyta</taxon>
        <taxon>Tracheophyta</taxon>
        <taxon>Spermatophyta</taxon>
        <taxon>Magnoliopsida</taxon>
        <taxon>eudicotyledons</taxon>
        <taxon>Gunneridae</taxon>
        <taxon>Pentapetalae</taxon>
        <taxon>asterids</taxon>
        <taxon>lamiids</taxon>
        <taxon>Lamiales</taxon>
        <taxon>Lentibulariaceae</taxon>
        <taxon>Utricularia</taxon>
    </lineage>
</organism>
<evidence type="ECO:0000313" key="2">
    <source>
        <dbReference type="EMBL" id="ART31752.1"/>
    </source>
</evidence>
<dbReference type="AlphaFoldDB" id="A0A1Y0B2S7"/>
<feature type="chain" id="PRO_5012237113" evidence="1">
    <location>
        <begin position="20"/>
        <end position="47"/>
    </location>
</feature>
<sequence length="47" mass="5644">MELHLLVLWHLQLLPSLESLTWRLSELRPSLWREKREGRKSVSFGKS</sequence>
<evidence type="ECO:0000256" key="1">
    <source>
        <dbReference type="SAM" id="SignalP"/>
    </source>
</evidence>
<accession>A0A1Y0B2S7</accession>
<keyword evidence="2" id="KW-0496">Mitochondrion</keyword>